<dbReference type="AlphaFoldDB" id="A0AAW1F163"/>
<sequence length="139" mass="14992">MAHPPLEVDEDEECGALCLLLSPSLPRLGTLLQRHSPSLHHWPAAKAFFQDLPGIIKTAVDLRGNLMQAELPSPACGRPPLWPSSLPLRYPTLVALAQQAPSVLVKSKQPAPTWSNPTSQQTTTSVAVTGCDERVSRSV</sequence>
<protein>
    <submittedName>
        <fullName evidence="2">Uncharacterized protein</fullName>
    </submittedName>
</protein>
<evidence type="ECO:0000313" key="3">
    <source>
        <dbReference type="Proteomes" id="UP001488805"/>
    </source>
</evidence>
<feature type="region of interest" description="Disordered" evidence="1">
    <location>
        <begin position="108"/>
        <end position="139"/>
    </location>
</feature>
<accession>A0AAW1F163</accession>
<feature type="compositionally biased region" description="Low complexity" evidence="1">
    <location>
        <begin position="118"/>
        <end position="129"/>
    </location>
</feature>
<proteinExistence type="predicted"/>
<organism evidence="2 3">
    <name type="scientific">Zoarces viviparus</name>
    <name type="common">Viviparous eelpout</name>
    <name type="synonym">Blennius viviparus</name>
    <dbReference type="NCBI Taxonomy" id="48416"/>
    <lineage>
        <taxon>Eukaryota</taxon>
        <taxon>Metazoa</taxon>
        <taxon>Chordata</taxon>
        <taxon>Craniata</taxon>
        <taxon>Vertebrata</taxon>
        <taxon>Euteleostomi</taxon>
        <taxon>Actinopterygii</taxon>
        <taxon>Neopterygii</taxon>
        <taxon>Teleostei</taxon>
        <taxon>Neoteleostei</taxon>
        <taxon>Acanthomorphata</taxon>
        <taxon>Eupercaria</taxon>
        <taxon>Perciformes</taxon>
        <taxon>Cottioidei</taxon>
        <taxon>Zoarcales</taxon>
        <taxon>Zoarcidae</taxon>
        <taxon>Zoarcinae</taxon>
        <taxon>Zoarces</taxon>
    </lineage>
</organism>
<gene>
    <name evidence="2" type="ORF">VZT92_014595</name>
</gene>
<name>A0AAW1F163_ZOAVI</name>
<comment type="caution">
    <text evidence="2">The sequence shown here is derived from an EMBL/GenBank/DDBJ whole genome shotgun (WGS) entry which is preliminary data.</text>
</comment>
<keyword evidence="3" id="KW-1185">Reference proteome</keyword>
<evidence type="ECO:0000313" key="2">
    <source>
        <dbReference type="EMBL" id="KAK9528102.1"/>
    </source>
</evidence>
<dbReference type="Proteomes" id="UP001488805">
    <property type="component" value="Unassembled WGS sequence"/>
</dbReference>
<reference evidence="2 3" key="1">
    <citation type="journal article" date="2024" name="Genome Biol. Evol.">
        <title>Chromosome-level genome assembly of the viviparous eelpout Zoarces viviparus.</title>
        <authorList>
            <person name="Fuhrmann N."/>
            <person name="Brasseur M.V."/>
            <person name="Bakowski C.E."/>
            <person name="Podsiadlowski L."/>
            <person name="Prost S."/>
            <person name="Krehenwinkel H."/>
            <person name="Mayer C."/>
        </authorList>
    </citation>
    <scope>NUCLEOTIDE SEQUENCE [LARGE SCALE GENOMIC DNA]</scope>
    <source>
        <strain evidence="2">NO-MEL_2022_Ind0_liver</strain>
    </source>
</reference>
<dbReference type="EMBL" id="JBCEZU010000112">
    <property type="protein sequence ID" value="KAK9528102.1"/>
    <property type="molecule type" value="Genomic_DNA"/>
</dbReference>
<evidence type="ECO:0000256" key="1">
    <source>
        <dbReference type="SAM" id="MobiDB-lite"/>
    </source>
</evidence>